<feature type="compositionally biased region" description="Basic and acidic residues" evidence="3">
    <location>
        <begin position="38"/>
        <end position="54"/>
    </location>
</feature>
<evidence type="ECO:0000256" key="3">
    <source>
        <dbReference type="SAM" id="MobiDB-lite"/>
    </source>
</evidence>
<evidence type="ECO:0000313" key="6">
    <source>
        <dbReference type="Proteomes" id="UP001591681"/>
    </source>
</evidence>
<proteinExistence type="predicted"/>
<gene>
    <name evidence="5" type="ORF">ACEWY4_016649</name>
</gene>
<evidence type="ECO:0000256" key="1">
    <source>
        <dbReference type="ARBA" id="ARBA00023157"/>
    </source>
</evidence>
<protein>
    <recommendedName>
        <fullName evidence="4">Ig-like domain-containing protein</fullName>
    </recommendedName>
</protein>
<feature type="domain" description="Ig-like" evidence="4">
    <location>
        <begin position="649"/>
        <end position="738"/>
    </location>
</feature>
<dbReference type="AlphaFoldDB" id="A0ABD1JL11"/>
<feature type="region of interest" description="Disordered" evidence="3">
    <location>
        <begin position="281"/>
        <end position="312"/>
    </location>
</feature>
<feature type="region of interest" description="Disordered" evidence="3">
    <location>
        <begin position="32"/>
        <end position="67"/>
    </location>
</feature>
<keyword evidence="2" id="KW-0393">Immunoglobulin domain</keyword>
<dbReference type="InterPro" id="IPR036179">
    <property type="entry name" value="Ig-like_dom_sf"/>
</dbReference>
<feature type="compositionally biased region" description="Polar residues" evidence="3">
    <location>
        <begin position="495"/>
        <end position="508"/>
    </location>
</feature>
<evidence type="ECO:0000259" key="4">
    <source>
        <dbReference type="PROSITE" id="PS50835"/>
    </source>
</evidence>
<dbReference type="SMART" id="SM00407">
    <property type="entry name" value="IGc1"/>
    <property type="match status" value="1"/>
</dbReference>
<dbReference type="FunFam" id="2.60.40.10:FF:000283">
    <property type="entry name" value="Immunoglobulin kappa constant"/>
    <property type="match status" value="1"/>
</dbReference>
<dbReference type="EMBL" id="JBHFQA010000014">
    <property type="protein sequence ID" value="KAL2087821.1"/>
    <property type="molecule type" value="Genomic_DNA"/>
</dbReference>
<feature type="region of interest" description="Disordered" evidence="3">
    <location>
        <begin position="106"/>
        <end position="125"/>
    </location>
</feature>
<organism evidence="5 6">
    <name type="scientific">Coilia grayii</name>
    <name type="common">Gray's grenadier anchovy</name>
    <dbReference type="NCBI Taxonomy" id="363190"/>
    <lineage>
        <taxon>Eukaryota</taxon>
        <taxon>Metazoa</taxon>
        <taxon>Chordata</taxon>
        <taxon>Craniata</taxon>
        <taxon>Vertebrata</taxon>
        <taxon>Euteleostomi</taxon>
        <taxon>Actinopterygii</taxon>
        <taxon>Neopterygii</taxon>
        <taxon>Teleostei</taxon>
        <taxon>Clupei</taxon>
        <taxon>Clupeiformes</taxon>
        <taxon>Clupeoidei</taxon>
        <taxon>Engraulidae</taxon>
        <taxon>Coilinae</taxon>
        <taxon>Coilia</taxon>
    </lineage>
</organism>
<dbReference type="PROSITE" id="PS50835">
    <property type="entry name" value="IG_LIKE"/>
    <property type="match status" value="1"/>
</dbReference>
<dbReference type="Gene3D" id="2.60.40.10">
    <property type="entry name" value="Immunoglobulins"/>
    <property type="match status" value="1"/>
</dbReference>
<dbReference type="InterPro" id="IPR050380">
    <property type="entry name" value="Immune_Resp_Modulators"/>
</dbReference>
<accession>A0ABD1JL11</accession>
<keyword evidence="1" id="KW-1015">Disulfide bond</keyword>
<dbReference type="SUPFAM" id="SSF48726">
    <property type="entry name" value="Immunoglobulin"/>
    <property type="match status" value="1"/>
</dbReference>
<evidence type="ECO:0000256" key="2">
    <source>
        <dbReference type="ARBA" id="ARBA00023319"/>
    </source>
</evidence>
<dbReference type="InterPro" id="IPR013783">
    <property type="entry name" value="Ig-like_fold"/>
</dbReference>
<dbReference type="InterPro" id="IPR007110">
    <property type="entry name" value="Ig-like_dom"/>
</dbReference>
<comment type="caution">
    <text evidence="5">The sequence shown here is derived from an EMBL/GenBank/DDBJ whole genome shotgun (WGS) entry which is preliminary data.</text>
</comment>
<dbReference type="InterPro" id="IPR003597">
    <property type="entry name" value="Ig_C1-set"/>
</dbReference>
<dbReference type="Pfam" id="PF07654">
    <property type="entry name" value="C1-set"/>
    <property type="match status" value="1"/>
</dbReference>
<dbReference type="Proteomes" id="UP001591681">
    <property type="component" value="Unassembled WGS sequence"/>
</dbReference>
<evidence type="ECO:0000313" key="5">
    <source>
        <dbReference type="EMBL" id="KAL2087821.1"/>
    </source>
</evidence>
<dbReference type="PANTHER" id="PTHR23411">
    <property type="entry name" value="TAPASIN"/>
    <property type="match status" value="1"/>
</dbReference>
<keyword evidence="6" id="KW-1185">Reference proteome</keyword>
<sequence>MLWAAAKEEVDEILQNSVKIVQLHPATIPFLNGRSPMSKHDLESKDIGTIKDSRSGSTTDPMMAEQAEASAPSHAVSLLTELTGADFQKKATKQVSEILLKTLEIDSCPESPASDNDDEGNPRAEYQGDLFQLSSNSLSQSVTDNLVADILESMEENVSGQEVHSTAHDVVWFVIKGIRDLLKTTRALGRGYVSMKRIYTASQNMFGAIHRQIEELFSTSVYLDCERTLAMASVINAIRQVIISMRNELPHPKSAERAKDVALIDVTLTAMLNEVHKIESEIERDKSPSPRLHRSFSLRSCGSEPDGESNFTGARETISDILDTVLEWQKHVPVNKRQEKHISDSKVTEYSADIAAEVLNILRSYDALKATAVPHVKSLLDSILCKLAPSAQRKTEMPSGLIYCYVEEAVKRLVLHCLFPSVSSENCGHLQHNVEAPKSSSEEFKSTVNEFTRVMTNEVMVKLTQLEENPASYNTDNSKEFLREDQVLLNKEPQDTPTRSSTSETPIQESHKEKTKKRRFMSWLKMPAFNLKTSKTGSHGLLGSEHQAYPFENTFSSSVQPNEALAELRGSVLQLSETLAEVPKAPASVGPLEMPQEEDTVGCCFFRMPKFRFSFKLEEVFVQPLNELVSLWWTFGSGTRLDVGTNSQPSVTVLPPSSEELSSKGSATLMCLADKGFPSDWSLSWKVDGSSKSGVASRGVMKDGVYSWSSTLTLTDAEWRGATSVVCEATQGSQRAVTKALSRADCSQ</sequence>
<feature type="region of interest" description="Disordered" evidence="3">
    <location>
        <begin position="490"/>
        <end position="517"/>
    </location>
</feature>
<reference evidence="5 6" key="1">
    <citation type="submission" date="2024-09" db="EMBL/GenBank/DDBJ databases">
        <title>A chromosome-level genome assembly of Gray's grenadier anchovy, Coilia grayii.</title>
        <authorList>
            <person name="Fu Z."/>
        </authorList>
    </citation>
    <scope>NUCLEOTIDE SEQUENCE [LARGE SCALE GENOMIC DNA]</scope>
    <source>
        <strain evidence="5">G4</strain>
        <tissue evidence="5">Muscle</tissue>
    </source>
</reference>
<name>A0ABD1JL11_9TELE</name>